<comment type="catalytic activity">
    <reaction evidence="1">
        <text>alpha-D-glucose 6-phosphate = beta-D-glucose 6-phosphate</text>
        <dbReference type="Rhea" id="RHEA:16249"/>
        <dbReference type="ChEBI" id="CHEBI:58225"/>
        <dbReference type="ChEBI" id="CHEBI:58247"/>
        <dbReference type="EC" id="5.1.3.15"/>
    </reaction>
</comment>
<dbReference type="PANTHER" id="PTHR11122">
    <property type="entry name" value="APOSPORY-ASSOCIATED PROTEIN C-RELATED"/>
    <property type="match status" value="1"/>
</dbReference>
<evidence type="ECO:0000313" key="5">
    <source>
        <dbReference type="EMBL" id="MCL1123250.1"/>
    </source>
</evidence>
<evidence type="ECO:0000256" key="3">
    <source>
        <dbReference type="ARBA" id="ARBA00023235"/>
    </source>
</evidence>
<organism evidence="5 6">
    <name type="scientific">Shewanella surugensis</name>
    <dbReference type="NCBI Taxonomy" id="212020"/>
    <lineage>
        <taxon>Bacteria</taxon>
        <taxon>Pseudomonadati</taxon>
        <taxon>Pseudomonadota</taxon>
        <taxon>Gammaproteobacteria</taxon>
        <taxon>Alteromonadales</taxon>
        <taxon>Shewanellaceae</taxon>
        <taxon>Shewanella</taxon>
    </lineage>
</organism>
<dbReference type="InterPro" id="IPR011013">
    <property type="entry name" value="Gal_mutarotase_sf_dom"/>
</dbReference>
<dbReference type="PANTHER" id="PTHR11122:SF13">
    <property type="entry name" value="GLUCOSE-6-PHOSPHATE 1-EPIMERASE"/>
    <property type="match status" value="1"/>
</dbReference>
<accession>A0ABT0L790</accession>
<dbReference type="CDD" id="cd09020">
    <property type="entry name" value="D-hex-6-P-epi_like"/>
    <property type="match status" value="1"/>
</dbReference>
<dbReference type="SUPFAM" id="SSF74650">
    <property type="entry name" value="Galactose mutarotase-like"/>
    <property type="match status" value="1"/>
</dbReference>
<evidence type="ECO:0000256" key="1">
    <source>
        <dbReference type="ARBA" id="ARBA00001096"/>
    </source>
</evidence>
<evidence type="ECO:0000256" key="4">
    <source>
        <dbReference type="PIRNR" id="PIRNR016020"/>
    </source>
</evidence>
<comment type="similarity">
    <text evidence="2 4">Belongs to the glucose-6-phosphate 1-epimerase family.</text>
</comment>
<dbReference type="Gene3D" id="2.70.98.10">
    <property type="match status" value="1"/>
</dbReference>
<evidence type="ECO:0000256" key="2">
    <source>
        <dbReference type="ARBA" id="ARBA00005866"/>
    </source>
</evidence>
<keyword evidence="3 4" id="KW-0413">Isomerase</keyword>
<proteinExistence type="inferred from homology"/>
<name>A0ABT0L790_9GAMM</name>
<comment type="caution">
    <text evidence="5">The sequence shown here is derived from an EMBL/GenBank/DDBJ whole genome shotgun (WGS) entry which is preliminary data.</text>
</comment>
<dbReference type="PIRSF" id="PIRSF016020">
    <property type="entry name" value="PHexose_mutarotase"/>
    <property type="match status" value="1"/>
</dbReference>
<dbReference type="Proteomes" id="UP001203423">
    <property type="component" value="Unassembled WGS sequence"/>
</dbReference>
<gene>
    <name evidence="5" type="ORF">L2764_01820</name>
</gene>
<dbReference type="InterPro" id="IPR025532">
    <property type="entry name" value="G6P_1-epimerase"/>
</dbReference>
<dbReference type="Pfam" id="PF01263">
    <property type="entry name" value="Aldose_epim"/>
    <property type="match status" value="1"/>
</dbReference>
<keyword evidence="6" id="KW-1185">Reference proteome</keyword>
<reference evidence="5 6" key="1">
    <citation type="submission" date="2022-01" db="EMBL/GenBank/DDBJ databases">
        <title>Whole genome-based taxonomy of the Shewanellaceae.</title>
        <authorList>
            <person name="Martin-Rodriguez A.J."/>
        </authorList>
    </citation>
    <scope>NUCLEOTIDE SEQUENCE [LARGE SCALE GENOMIC DNA]</scope>
    <source>
        <strain evidence="5 6">DSM 17177</strain>
    </source>
</reference>
<evidence type="ECO:0000313" key="6">
    <source>
        <dbReference type="Proteomes" id="UP001203423"/>
    </source>
</evidence>
<dbReference type="RefSeq" id="WP_248938536.1">
    <property type="nucleotide sequence ID" value="NZ_JAKIKS010000003.1"/>
</dbReference>
<dbReference type="InterPro" id="IPR008183">
    <property type="entry name" value="Aldose_1/G6P_1-epimerase"/>
</dbReference>
<dbReference type="EC" id="5.1.3.15" evidence="4"/>
<protein>
    <recommendedName>
        <fullName evidence="4">Putative glucose-6-phosphate 1-epimerase</fullName>
        <ecNumber evidence="4">5.1.3.15</ecNumber>
    </recommendedName>
</protein>
<sequence length="282" mass="32497">MGSVITKTHTNGLEYVDINTHHCQARIFKQGAQIDFFQPQGQKPLLWSSSNNDYQVGTAIRGGIPICWPWFGLHENASWPQHGFARIQMWQLSEVNINDTEVDLLFTLTIDKNSQTYWPYHTQLSARFRLSDRLTVSLINTNLDSQTITLTQALHSYFPIGDIHQLQASGFSQSHYIEFDKGPFEQTQDRVQFTQETDRIYHPLGPQQLLHTPDGIIQITRENSQSAILWNPWHAKSKRLSRFNNDDYRSMVCLEAANVLDDKVTLAPNETHTLSTTIQWKK</sequence>
<dbReference type="InterPro" id="IPR014718">
    <property type="entry name" value="GH-type_carb-bd"/>
</dbReference>
<dbReference type="EMBL" id="JAKIKS010000003">
    <property type="protein sequence ID" value="MCL1123250.1"/>
    <property type="molecule type" value="Genomic_DNA"/>
</dbReference>